<dbReference type="Proteomes" id="UP001049176">
    <property type="component" value="Chromosome 1"/>
</dbReference>
<dbReference type="KEGG" id="more:E1B28_001792"/>
<keyword evidence="3" id="KW-1185">Reference proteome</keyword>
<accession>A0A9P8AFT6</accession>
<proteinExistence type="predicted"/>
<evidence type="ECO:0000313" key="3">
    <source>
        <dbReference type="Proteomes" id="UP001049176"/>
    </source>
</evidence>
<protein>
    <recommendedName>
        <fullName evidence="4">F-box domain-containing protein</fullName>
    </recommendedName>
</protein>
<reference evidence="2" key="1">
    <citation type="journal article" date="2021" name="Genome Biol. Evol.">
        <title>The assembled and annotated genome of the fairy-ring fungus Marasmius oreades.</title>
        <authorList>
            <person name="Hiltunen M."/>
            <person name="Ament-Velasquez S.L."/>
            <person name="Johannesson H."/>
        </authorList>
    </citation>
    <scope>NUCLEOTIDE SEQUENCE</scope>
    <source>
        <strain evidence="2">03SP1</strain>
    </source>
</reference>
<dbReference type="RefSeq" id="XP_043016474.1">
    <property type="nucleotide sequence ID" value="XM_043147760.1"/>
</dbReference>
<comment type="caution">
    <text evidence="2">The sequence shown here is derived from an EMBL/GenBank/DDBJ whole genome shotgun (WGS) entry which is preliminary data.</text>
</comment>
<name>A0A9P8AFT6_9AGAR</name>
<dbReference type="GeneID" id="66070868"/>
<dbReference type="EMBL" id="CM032181">
    <property type="protein sequence ID" value="KAG7100004.1"/>
    <property type="molecule type" value="Genomic_DNA"/>
</dbReference>
<gene>
    <name evidence="2" type="ORF">E1B28_001792</name>
</gene>
<dbReference type="OrthoDB" id="3365698at2759"/>
<evidence type="ECO:0008006" key="4">
    <source>
        <dbReference type="Google" id="ProtNLM"/>
    </source>
</evidence>
<feature type="region of interest" description="Disordered" evidence="1">
    <location>
        <begin position="548"/>
        <end position="583"/>
    </location>
</feature>
<dbReference type="AlphaFoldDB" id="A0A9P8AFT6"/>
<evidence type="ECO:0000256" key="1">
    <source>
        <dbReference type="SAM" id="MobiDB-lite"/>
    </source>
</evidence>
<sequence length="736" mass="81529">MIRLTMEYTSRFTDVLNTNHTVSQQDADEIISLLVEPKQELAELDMELATLRSRVEELGNRRQIVGTFVDSHLALVSSFRRLPEDVMTEIFLRCLPTDRNPARSVAEAPLLLTRINKRCRDVVLGSPRLWSALHIYVPPFDEAHERDSKARLKRRAEGIEAWLKRSGTLPLSLSIVVSPYNEPSRGSAYRPLIHVLASFSSRWGTLVLSLPSSFMSELEKKVDVENLASLSSLQIDYSKHSVRYGQINMMSHQLPSADIEFTRVLSKAPEIRSLALQNYKSNVLKLPIAWDHLTGLELNSRSSHQTAEELFVVLRAAASSLEYCNVTLYCPHGSSNPGTGNESSSPTHPQISFPNLHTLKVHVEFAPQMQLFGGQQFAQPPSYSPDALALFFSSILAPSLTHFTFSIYPLPSFGFFDHMPFLSMINRSDCKIETFSLAFPVTTAALLECLQLFPSLKNFLFSECLWAITNQFDTHNGFPPGYPSPTSLSGKARANACAITDSFLRSLTWSFKNPHPICPHLQSMTISGAITLSETTIIRFARSRSPSRIKSGGKIVEDEDGAQDEDIPKERASQPQPGPSIASVVSPLKQLIVHFDRETKRGKVKRSGEVCDDNISPKLQNLRSEEGIKVRLTYPSPLVHHDSPWAGLATGPGANFGAYNVGYGSMAMGPIGNGLDDDLDDDFDDIDEDAVEEVMMAHDHHAGGGAFPVNLDDIFGGGITLQNMQNLPAYIYPMNG</sequence>
<organism evidence="2 3">
    <name type="scientific">Marasmius oreades</name>
    <name type="common">fairy-ring Marasmius</name>
    <dbReference type="NCBI Taxonomy" id="181124"/>
    <lineage>
        <taxon>Eukaryota</taxon>
        <taxon>Fungi</taxon>
        <taxon>Dikarya</taxon>
        <taxon>Basidiomycota</taxon>
        <taxon>Agaricomycotina</taxon>
        <taxon>Agaricomycetes</taxon>
        <taxon>Agaricomycetidae</taxon>
        <taxon>Agaricales</taxon>
        <taxon>Marasmiineae</taxon>
        <taxon>Marasmiaceae</taxon>
        <taxon>Marasmius</taxon>
    </lineage>
</organism>
<evidence type="ECO:0000313" key="2">
    <source>
        <dbReference type="EMBL" id="KAG7100004.1"/>
    </source>
</evidence>